<organism evidence="1 2">
    <name type="scientific">Caerostris darwini</name>
    <dbReference type="NCBI Taxonomy" id="1538125"/>
    <lineage>
        <taxon>Eukaryota</taxon>
        <taxon>Metazoa</taxon>
        <taxon>Ecdysozoa</taxon>
        <taxon>Arthropoda</taxon>
        <taxon>Chelicerata</taxon>
        <taxon>Arachnida</taxon>
        <taxon>Araneae</taxon>
        <taxon>Araneomorphae</taxon>
        <taxon>Entelegynae</taxon>
        <taxon>Araneoidea</taxon>
        <taxon>Araneidae</taxon>
        <taxon>Caerostris</taxon>
    </lineage>
</organism>
<evidence type="ECO:0000313" key="2">
    <source>
        <dbReference type="Proteomes" id="UP001054837"/>
    </source>
</evidence>
<protein>
    <submittedName>
        <fullName evidence="1">Uncharacterized protein</fullName>
    </submittedName>
</protein>
<sequence length="95" mass="11037">MEKLMQLRPHFLKTKHSVIREKSNIGIFYCHSPYIYSCWSNTKTDLKQKIAVRESQGRYYRVKKIDSHSVAGHKISSFLPDKCCLNDGGMNIDSQ</sequence>
<dbReference type="Proteomes" id="UP001054837">
    <property type="component" value="Unassembled WGS sequence"/>
</dbReference>
<keyword evidence="2" id="KW-1185">Reference proteome</keyword>
<dbReference type="EMBL" id="BPLQ01000806">
    <property type="protein sequence ID" value="GIX75183.1"/>
    <property type="molecule type" value="Genomic_DNA"/>
</dbReference>
<proteinExistence type="predicted"/>
<gene>
    <name evidence="1" type="ORF">CDAR_34981</name>
</gene>
<reference evidence="1 2" key="1">
    <citation type="submission" date="2021-06" db="EMBL/GenBank/DDBJ databases">
        <title>Caerostris darwini draft genome.</title>
        <authorList>
            <person name="Kono N."/>
            <person name="Arakawa K."/>
        </authorList>
    </citation>
    <scope>NUCLEOTIDE SEQUENCE [LARGE SCALE GENOMIC DNA]</scope>
</reference>
<name>A0AAV4MTP9_9ARAC</name>
<accession>A0AAV4MTP9</accession>
<comment type="caution">
    <text evidence="1">The sequence shown here is derived from an EMBL/GenBank/DDBJ whole genome shotgun (WGS) entry which is preliminary data.</text>
</comment>
<evidence type="ECO:0000313" key="1">
    <source>
        <dbReference type="EMBL" id="GIX75183.1"/>
    </source>
</evidence>
<dbReference type="AlphaFoldDB" id="A0AAV4MTP9"/>